<accession>A0A0A9FUE5</accession>
<proteinExistence type="predicted"/>
<dbReference type="AlphaFoldDB" id="A0A0A9FUE5"/>
<protein>
    <submittedName>
        <fullName evidence="2">Uncharacterized protein</fullName>
    </submittedName>
</protein>
<reference evidence="2" key="2">
    <citation type="journal article" date="2015" name="Data Brief">
        <title>Shoot transcriptome of the giant reed, Arundo donax.</title>
        <authorList>
            <person name="Barrero R.A."/>
            <person name="Guerrero F.D."/>
            <person name="Moolhuijzen P."/>
            <person name="Goolsby J.A."/>
            <person name="Tidwell J."/>
            <person name="Bellgard S.E."/>
            <person name="Bellgard M.I."/>
        </authorList>
    </citation>
    <scope>NUCLEOTIDE SEQUENCE</scope>
    <source>
        <tissue evidence="2">Shoot tissue taken approximately 20 cm above the soil surface</tissue>
    </source>
</reference>
<dbReference type="EMBL" id="GBRH01183032">
    <property type="protein sequence ID" value="JAE14864.1"/>
    <property type="molecule type" value="Transcribed_RNA"/>
</dbReference>
<feature type="region of interest" description="Disordered" evidence="1">
    <location>
        <begin position="1"/>
        <end position="27"/>
    </location>
</feature>
<evidence type="ECO:0000313" key="2">
    <source>
        <dbReference type="EMBL" id="JAE14864.1"/>
    </source>
</evidence>
<name>A0A0A9FUE5_ARUDO</name>
<organism evidence="2">
    <name type="scientific">Arundo donax</name>
    <name type="common">Giant reed</name>
    <name type="synonym">Donax arundinaceus</name>
    <dbReference type="NCBI Taxonomy" id="35708"/>
    <lineage>
        <taxon>Eukaryota</taxon>
        <taxon>Viridiplantae</taxon>
        <taxon>Streptophyta</taxon>
        <taxon>Embryophyta</taxon>
        <taxon>Tracheophyta</taxon>
        <taxon>Spermatophyta</taxon>
        <taxon>Magnoliopsida</taxon>
        <taxon>Liliopsida</taxon>
        <taxon>Poales</taxon>
        <taxon>Poaceae</taxon>
        <taxon>PACMAD clade</taxon>
        <taxon>Arundinoideae</taxon>
        <taxon>Arundineae</taxon>
        <taxon>Arundo</taxon>
    </lineage>
</organism>
<evidence type="ECO:0000256" key="1">
    <source>
        <dbReference type="SAM" id="MobiDB-lite"/>
    </source>
</evidence>
<feature type="compositionally biased region" description="Gly residues" evidence="1">
    <location>
        <begin position="1"/>
        <end position="13"/>
    </location>
</feature>
<sequence length="41" mass="4248">MDSVDDGGGGGGDPGDRNSPNEKILTSKTISEWCQLVAKDP</sequence>
<reference evidence="2" key="1">
    <citation type="submission" date="2014-09" db="EMBL/GenBank/DDBJ databases">
        <authorList>
            <person name="Magalhaes I.L.F."/>
            <person name="Oliveira U."/>
            <person name="Santos F.R."/>
            <person name="Vidigal T.H.D.A."/>
            <person name="Brescovit A.D."/>
            <person name="Santos A.J."/>
        </authorList>
    </citation>
    <scope>NUCLEOTIDE SEQUENCE</scope>
    <source>
        <tissue evidence="2">Shoot tissue taken approximately 20 cm above the soil surface</tissue>
    </source>
</reference>